<keyword evidence="3" id="KW-1185">Reference proteome</keyword>
<evidence type="ECO:0000256" key="1">
    <source>
        <dbReference type="SAM" id="MobiDB-lite"/>
    </source>
</evidence>
<feature type="region of interest" description="Disordered" evidence="1">
    <location>
        <begin position="1"/>
        <end position="65"/>
    </location>
</feature>
<evidence type="ECO:0000313" key="2">
    <source>
        <dbReference type="EMBL" id="KAF0930234.1"/>
    </source>
</evidence>
<organism evidence="2 3">
    <name type="scientific">Oryza meyeriana var. granulata</name>
    <dbReference type="NCBI Taxonomy" id="110450"/>
    <lineage>
        <taxon>Eukaryota</taxon>
        <taxon>Viridiplantae</taxon>
        <taxon>Streptophyta</taxon>
        <taxon>Embryophyta</taxon>
        <taxon>Tracheophyta</taxon>
        <taxon>Spermatophyta</taxon>
        <taxon>Magnoliopsida</taxon>
        <taxon>Liliopsida</taxon>
        <taxon>Poales</taxon>
        <taxon>Poaceae</taxon>
        <taxon>BOP clade</taxon>
        <taxon>Oryzoideae</taxon>
        <taxon>Oryzeae</taxon>
        <taxon>Oryzinae</taxon>
        <taxon>Oryza</taxon>
        <taxon>Oryza meyeriana</taxon>
    </lineage>
</organism>
<dbReference type="EMBL" id="SPHZ02000002">
    <property type="protein sequence ID" value="KAF0930234.1"/>
    <property type="molecule type" value="Genomic_DNA"/>
</dbReference>
<proteinExistence type="predicted"/>
<accession>A0A6G1F018</accession>
<gene>
    <name evidence="2" type="ORF">E2562_030878</name>
</gene>
<sequence length="65" mass="6876">MASVEVRSVRKSAALRPRRPGKLQPARSMPLDYRYSGAGAAANGVGPRAAVAPEEEEEARGGRRG</sequence>
<dbReference type="AlphaFoldDB" id="A0A6G1F018"/>
<dbReference type="Proteomes" id="UP000479710">
    <property type="component" value="Unassembled WGS sequence"/>
</dbReference>
<comment type="caution">
    <text evidence="2">The sequence shown here is derived from an EMBL/GenBank/DDBJ whole genome shotgun (WGS) entry which is preliminary data.</text>
</comment>
<protein>
    <submittedName>
        <fullName evidence="2">Uncharacterized protein</fullName>
    </submittedName>
</protein>
<evidence type="ECO:0000313" key="3">
    <source>
        <dbReference type="Proteomes" id="UP000479710"/>
    </source>
</evidence>
<name>A0A6G1F018_9ORYZ</name>
<reference evidence="2 3" key="1">
    <citation type="submission" date="2019-11" db="EMBL/GenBank/DDBJ databases">
        <title>Whole genome sequence of Oryza granulata.</title>
        <authorList>
            <person name="Li W."/>
        </authorList>
    </citation>
    <scope>NUCLEOTIDE SEQUENCE [LARGE SCALE GENOMIC DNA]</scope>
    <source>
        <strain evidence="3">cv. Menghai</strain>
        <tissue evidence="2">Leaf</tissue>
    </source>
</reference>